<dbReference type="OMA" id="TDHVYNE"/>
<dbReference type="Pfam" id="PF13812">
    <property type="entry name" value="PPR_3"/>
    <property type="match status" value="2"/>
</dbReference>
<evidence type="ECO:0000256" key="1">
    <source>
        <dbReference type="PROSITE-ProRule" id="PRU00708"/>
    </source>
</evidence>
<protein>
    <submittedName>
        <fullName evidence="2">Pentatricopeptide repeat protein (AFU_orthologue AFUA_1G09370)</fullName>
    </submittedName>
</protein>
<dbReference type="AlphaFoldDB" id="Q5BDM9"/>
<dbReference type="Proteomes" id="UP000000560">
    <property type="component" value="Chromosome VIII"/>
</dbReference>
<dbReference type="GO" id="GO:0003729">
    <property type="term" value="F:mRNA binding"/>
    <property type="evidence" value="ECO:0000318"/>
    <property type="project" value="GO_Central"/>
</dbReference>
<dbReference type="OrthoDB" id="185373at2759"/>
<proteinExistence type="predicted"/>
<dbReference type="PANTHER" id="PTHR47938">
    <property type="entry name" value="RESPIRATORY COMPLEX I CHAPERONE (CIA84), PUTATIVE (AFU_ORTHOLOGUE AFUA_2G06020)-RELATED"/>
    <property type="match status" value="1"/>
</dbReference>
<dbReference type="RefSeq" id="XP_658955.1">
    <property type="nucleotide sequence ID" value="XM_653863.1"/>
</dbReference>
<dbReference type="InParanoid" id="Q5BDM9"/>
<dbReference type="HOGENOM" id="CLU_015934_0_0_1"/>
<organism evidence="2 3">
    <name type="scientific">Emericella nidulans (strain FGSC A4 / ATCC 38163 / CBS 112.46 / NRRL 194 / M139)</name>
    <name type="common">Aspergillus nidulans</name>
    <dbReference type="NCBI Taxonomy" id="227321"/>
    <lineage>
        <taxon>Eukaryota</taxon>
        <taxon>Fungi</taxon>
        <taxon>Dikarya</taxon>
        <taxon>Ascomycota</taxon>
        <taxon>Pezizomycotina</taxon>
        <taxon>Eurotiomycetes</taxon>
        <taxon>Eurotiomycetidae</taxon>
        <taxon>Eurotiales</taxon>
        <taxon>Aspergillaceae</taxon>
        <taxon>Aspergillus</taxon>
        <taxon>Aspergillus subgen. Nidulantes</taxon>
    </lineage>
</organism>
<evidence type="ECO:0000313" key="2">
    <source>
        <dbReference type="EMBL" id="CBF87666.1"/>
    </source>
</evidence>
<reference evidence="3" key="1">
    <citation type="journal article" date="2005" name="Nature">
        <title>Sequencing of Aspergillus nidulans and comparative analysis with A. fumigatus and A. oryzae.</title>
        <authorList>
            <person name="Galagan J.E."/>
            <person name="Calvo S.E."/>
            <person name="Cuomo C."/>
            <person name="Ma L.J."/>
            <person name="Wortman J.R."/>
            <person name="Batzoglou S."/>
            <person name="Lee S.I."/>
            <person name="Basturkmen M."/>
            <person name="Spevak C.C."/>
            <person name="Clutterbuck J."/>
            <person name="Kapitonov V."/>
            <person name="Jurka J."/>
            <person name="Scazzocchio C."/>
            <person name="Farman M."/>
            <person name="Butler J."/>
            <person name="Purcell S."/>
            <person name="Harris S."/>
            <person name="Braus G.H."/>
            <person name="Draht O."/>
            <person name="Busch S."/>
            <person name="D'Enfert C."/>
            <person name="Bouchier C."/>
            <person name="Goldman G.H."/>
            <person name="Bell-Pedersen D."/>
            <person name="Griffiths-Jones S."/>
            <person name="Doonan J.H."/>
            <person name="Yu J."/>
            <person name="Vienken K."/>
            <person name="Pain A."/>
            <person name="Freitag M."/>
            <person name="Selker E.U."/>
            <person name="Archer D.B."/>
            <person name="Penalva M.A."/>
            <person name="Oakley B.R."/>
            <person name="Momany M."/>
            <person name="Tanaka T."/>
            <person name="Kumagai T."/>
            <person name="Asai K."/>
            <person name="Machida M."/>
            <person name="Nierman W.C."/>
            <person name="Denning D.W."/>
            <person name="Caddick M."/>
            <person name="Hynes M."/>
            <person name="Paoletti M."/>
            <person name="Fischer R."/>
            <person name="Miller B."/>
            <person name="Dyer P."/>
            <person name="Sachs M.S."/>
            <person name="Osmani S.A."/>
            <person name="Birren B.W."/>
        </authorList>
    </citation>
    <scope>NUCLEOTIDE SEQUENCE [LARGE SCALE GENOMIC DNA]</scope>
    <source>
        <strain evidence="3">FGSC A4 / ATCC 38163 / CBS 112.46 / NRRL 194 / M139</strain>
    </source>
</reference>
<dbReference type="InterPro" id="IPR011990">
    <property type="entry name" value="TPR-like_helical_dom_sf"/>
</dbReference>
<dbReference type="EMBL" id="BN001308">
    <property type="protein sequence ID" value="CBF87666.1"/>
    <property type="molecule type" value="Genomic_DNA"/>
</dbReference>
<dbReference type="STRING" id="227321.Q5BDM9"/>
<reference evidence="3" key="2">
    <citation type="journal article" date="2009" name="Fungal Genet. Biol.">
        <title>The 2008 update of the Aspergillus nidulans genome annotation: a community effort.</title>
        <authorList>
            <person name="Wortman J.R."/>
            <person name="Gilsenan J.M."/>
            <person name="Joardar V."/>
            <person name="Deegan J."/>
            <person name="Clutterbuck J."/>
            <person name="Andersen M.R."/>
            <person name="Archer D."/>
            <person name="Bencina M."/>
            <person name="Braus G."/>
            <person name="Coutinho P."/>
            <person name="von Dohren H."/>
            <person name="Doonan J."/>
            <person name="Driessen A.J."/>
            <person name="Durek P."/>
            <person name="Espeso E."/>
            <person name="Fekete E."/>
            <person name="Flipphi M."/>
            <person name="Estrada C.G."/>
            <person name="Geysens S."/>
            <person name="Goldman G."/>
            <person name="de Groot P.W."/>
            <person name="Hansen K."/>
            <person name="Harris S.D."/>
            <person name="Heinekamp T."/>
            <person name="Helmstaedt K."/>
            <person name="Henrissat B."/>
            <person name="Hofmann G."/>
            <person name="Homan T."/>
            <person name="Horio T."/>
            <person name="Horiuchi H."/>
            <person name="James S."/>
            <person name="Jones M."/>
            <person name="Karaffa L."/>
            <person name="Karanyi Z."/>
            <person name="Kato M."/>
            <person name="Keller N."/>
            <person name="Kelly D.E."/>
            <person name="Kiel J.A."/>
            <person name="Kim J.M."/>
            <person name="van der Klei I.J."/>
            <person name="Klis F.M."/>
            <person name="Kovalchuk A."/>
            <person name="Krasevec N."/>
            <person name="Kubicek C.P."/>
            <person name="Liu B."/>
            <person name="Maccabe A."/>
            <person name="Meyer V."/>
            <person name="Mirabito P."/>
            <person name="Miskei M."/>
            <person name="Mos M."/>
            <person name="Mullins J."/>
            <person name="Nelson D.R."/>
            <person name="Nielsen J."/>
            <person name="Oakley B.R."/>
            <person name="Osmani S.A."/>
            <person name="Pakula T."/>
            <person name="Paszewski A."/>
            <person name="Paulsen I."/>
            <person name="Pilsyk S."/>
            <person name="Pocsi I."/>
            <person name="Punt P.J."/>
            <person name="Ram A.F."/>
            <person name="Ren Q."/>
            <person name="Robellet X."/>
            <person name="Robson G."/>
            <person name="Seiboth B."/>
            <person name="van Solingen P."/>
            <person name="Specht T."/>
            <person name="Sun J."/>
            <person name="Taheri-Talesh N."/>
            <person name="Takeshita N."/>
            <person name="Ussery D."/>
            <person name="vanKuyk P.A."/>
            <person name="Visser H."/>
            <person name="van de Vondervoort P.J."/>
            <person name="de Vries R.P."/>
            <person name="Walton J."/>
            <person name="Xiang X."/>
            <person name="Xiong Y."/>
            <person name="Zeng A.P."/>
            <person name="Brandt B.W."/>
            <person name="Cornell M.J."/>
            <person name="van den Hondel C.A."/>
            <person name="Visser J."/>
            <person name="Oliver S.G."/>
            <person name="Turner G."/>
        </authorList>
    </citation>
    <scope>GENOME REANNOTATION</scope>
    <source>
        <strain evidence="3">FGSC A4 / ATCC 38163 / CBS 112.46 / NRRL 194 / M139</strain>
    </source>
</reference>
<dbReference type="NCBIfam" id="TIGR00756">
    <property type="entry name" value="PPR"/>
    <property type="match status" value="1"/>
</dbReference>
<name>Q5BDM9_EMENI</name>
<accession>C8VRX9</accession>
<dbReference type="Gene3D" id="1.25.40.10">
    <property type="entry name" value="Tetratricopeptide repeat domain"/>
    <property type="match status" value="2"/>
</dbReference>
<dbReference type="InterPro" id="IPR002885">
    <property type="entry name" value="PPR_rpt"/>
</dbReference>
<dbReference type="PROSITE" id="PS51375">
    <property type="entry name" value="PPR"/>
    <property type="match status" value="1"/>
</dbReference>
<gene>
    <name evidence="2" type="ORF">ANIA_01351</name>
</gene>
<evidence type="ECO:0000313" key="3">
    <source>
        <dbReference type="Proteomes" id="UP000000560"/>
    </source>
</evidence>
<dbReference type="GeneID" id="2877128"/>
<feature type="repeat" description="PPR" evidence="1">
    <location>
        <begin position="682"/>
        <end position="716"/>
    </location>
</feature>
<dbReference type="eggNOG" id="ENOG502SV49">
    <property type="taxonomic scope" value="Eukaryota"/>
</dbReference>
<keyword evidence="3" id="KW-1185">Reference proteome</keyword>
<sequence length="780" mass="89995">MSFCPHRLLLSSVRVRSPSCSAEQRFRTRLNYRQRKFLGLTYLSGNALQSNNAVPPGHNDDLETGARSDYHVLEDLTPGDDHVAGSLMEKHREVGGVIAKPDASQTVPVHLPNLEPLREPKRIVHYVQYDREGKRRHVRRQFVDQGVWERDMEIRSTSLYYDPKSIRAWRATCRLIREARTDGKPFPELPKLTDHDHILLEALGMASKEAFREAWDRLPKNDQGAHWHRLSLWLLCHFPSLVPDFLKITCHGPFFKPVFVAVTDCIQHLLRFFPDLLDRSFIIDLMHPDRWPVLLMPQRPVRIYVANADRDSVHYAWNLVREKRIHMAPNTILSFMKRFTHFRDVDAALEAIEMVKEAAHPAFRMNSEEVVRHCCKLLTIDFVVDDGGVRNFRILPKLLELGVPPTRDLMNVVLLNAFRSGDTHVSQGILDYMKDQELEPDAYTYMALLTDAVRVGDHERFQSLLQEIQVKEEVRRNPWIMTKILHAHFLTVAKRRDSDEDPSDIFYSMLDMYGRLHDITPLKELLILPPHYVQYENDVSAPSVVALYIMIATYLRCVKNMGRVEQIYSRFREFVLSGHESIAPLAATDHTYNEFLVAFRNSPAGLRPAVRVIEDMQHSSSLQGLTKEDGKKIGNGGIGQVKHTPPTVRTWTLLMSCFVFNKQPHAAEKVRAMMDKHGVRYDIDVWNMIINNYANSQNVPALARAFKQMESEGIKPDSFTLNPLRYLRDPERLWVAIDELDRAEFQKGTLGSDWNAVGSRENVESLLEQGLQRLKTTPRQ</sequence>
<dbReference type="KEGG" id="ani:ANIA_01351"/>
<dbReference type="VEuPathDB" id="FungiDB:AN1351"/>
<accession>Q5BDM9</accession>